<dbReference type="Pfam" id="PF13910">
    <property type="entry name" value="DUF4209"/>
    <property type="match status" value="1"/>
</dbReference>
<reference evidence="3" key="2">
    <citation type="submission" date="2023-07" db="EMBL/GenBank/DDBJ databases">
        <authorList>
            <person name="Yang W."/>
            <person name="Chen J."/>
            <person name="Ji P."/>
            <person name="Hu F."/>
        </authorList>
    </citation>
    <scope>NUCLEOTIDE SEQUENCE</scope>
    <source>
        <strain evidence="3">CRE-138-0111</strain>
    </source>
</reference>
<evidence type="ECO:0000313" key="3">
    <source>
        <dbReference type="EMBL" id="MDO7855218.1"/>
    </source>
</evidence>
<dbReference type="EMBL" id="JARRYG010000001">
    <property type="protein sequence ID" value="MDG4694910.1"/>
    <property type="molecule type" value="Genomic_DNA"/>
</dbReference>
<accession>A0AA42K160</accession>
<reference evidence="2" key="1">
    <citation type="submission" date="2023-03" db="EMBL/GenBank/DDBJ databases">
        <title>a new species belonging to Providencia genus.</title>
        <authorList>
            <person name="Yang W."/>
            <person name="Hu F."/>
            <person name="Shen S."/>
            <person name="Ding L."/>
            <person name="Yin D."/>
        </authorList>
    </citation>
    <scope>NUCLEOTIDE SEQUENCE</scope>
    <source>
        <strain evidence="2">CRE-3FA-0001</strain>
    </source>
</reference>
<evidence type="ECO:0000313" key="2">
    <source>
        <dbReference type="EMBL" id="MDG4694910.1"/>
    </source>
</evidence>
<sequence length="615" mass="72236">MLSFFEEGIDYSNGPLLTVEDFNSFDYSKFQTVNLQFRNLYNLKRPYNDIINNNDINKKYIFNLFLFIISIDYNFKNQKFTSYTLGDGNDDILHSITDNDIDNLIIMIENIQYPILKFKAYDFISSRKRQEKLKYIALALNEAINFNLKHNEWFGYYGIAMKKAASISKLNNPKINVLSDTLTNKILSIITNETEEKTSYDINYNWCFALFTFLYVTQITEYQNWLPVFESLIEKSIETGNANQTKDYLDLLSYIYRKEKNEHLEYYTYKRIGDLYYDLASKSTDMQSLYSFNISLLYFRKIPKKERGIFNIDEKIKTIELKLQPAGAQIVSNLISINTKTELPSAFSNYINELIKKINTFSNPIEMLFFLLTLDHTINKEKTIKEVKERVRNSFFRNLSSKINLSKDGRVINRLPPLSFNFDNTNDEIFIDECFIDVITHASLIQRLILPLIDEIMKKYENTQLLDDSIENIIQHSLFIPTERKQIFKKLIMLGLQKDFSTAIYLLCPQVENFFRSILKFSNVSTTTITSEQEEMEAGLSTLLDKKETNEIFDENLLFEMKMLFTESGGPNLRNEVAHGLLDDIDAIQPTIIYAWWRFIRLIVDSYFCEIVDTE</sequence>
<proteinExistence type="predicted"/>
<reference evidence="3" key="3">
    <citation type="journal article" date="2024" name="Int. J. Antimicrob. Agents">
        <title>Identification of a novel Providencia species showing multi-drug-resistant in three patients with hospital-acquired infection.</title>
        <authorList>
            <person name="Yang W."/>
            <person name="Chen J."/>
            <person name="Yang F."/>
            <person name="Ji P."/>
            <person name="Shen S."/>
            <person name="Yin D."/>
            <person name="Hu F."/>
        </authorList>
    </citation>
    <scope>NUCLEOTIDE SEQUENCE</scope>
    <source>
        <strain evidence="3">CRE-138-0111</strain>
    </source>
</reference>
<dbReference type="Proteomes" id="UP001156701">
    <property type="component" value="Unassembled WGS sequence"/>
</dbReference>
<dbReference type="EMBL" id="JAUQTG010000001">
    <property type="protein sequence ID" value="MDO7855218.1"/>
    <property type="molecule type" value="Genomic_DNA"/>
</dbReference>
<comment type="caution">
    <text evidence="2">The sequence shown here is derived from an EMBL/GenBank/DDBJ whole genome shotgun (WGS) entry which is preliminary data.</text>
</comment>
<evidence type="ECO:0000259" key="1">
    <source>
        <dbReference type="Pfam" id="PF13910"/>
    </source>
</evidence>
<name>A0AA42K160_9GAMM</name>
<keyword evidence="5" id="KW-1185">Reference proteome</keyword>
<feature type="domain" description="DUF4209" evidence="1">
    <location>
        <begin position="511"/>
        <end position="600"/>
    </location>
</feature>
<evidence type="ECO:0000313" key="4">
    <source>
        <dbReference type="Proteomes" id="UP001156701"/>
    </source>
</evidence>
<gene>
    <name evidence="2" type="ORF">P7V44_01495</name>
    <name evidence="3" type="ORF">Q5E86_02270</name>
</gene>
<protein>
    <submittedName>
        <fullName evidence="2">DUF4209 domain-containing protein</fullName>
    </submittedName>
</protein>
<dbReference type="AlphaFoldDB" id="A0AA42K160"/>
<evidence type="ECO:0000313" key="5">
    <source>
        <dbReference type="Proteomes" id="UP001176478"/>
    </source>
</evidence>
<dbReference type="RefSeq" id="WP_181469270.1">
    <property type="nucleotide sequence ID" value="NZ_JARRYG010000001.1"/>
</dbReference>
<dbReference type="InterPro" id="IPR025209">
    <property type="entry name" value="DUF4209"/>
</dbReference>
<dbReference type="Proteomes" id="UP001176478">
    <property type="component" value="Unassembled WGS sequence"/>
</dbReference>
<organism evidence="2 4">
    <name type="scientific">Providencia huashanensis</name>
    <dbReference type="NCBI Taxonomy" id="3037798"/>
    <lineage>
        <taxon>Bacteria</taxon>
        <taxon>Pseudomonadati</taxon>
        <taxon>Pseudomonadota</taxon>
        <taxon>Gammaproteobacteria</taxon>
        <taxon>Enterobacterales</taxon>
        <taxon>Morganellaceae</taxon>
        <taxon>Providencia</taxon>
    </lineage>
</organism>